<evidence type="ECO:0000256" key="2">
    <source>
        <dbReference type="ARBA" id="ARBA00022723"/>
    </source>
</evidence>
<feature type="domain" description="C2H2-type" evidence="12">
    <location>
        <begin position="328"/>
        <end position="356"/>
    </location>
</feature>
<evidence type="ECO:0000256" key="9">
    <source>
        <dbReference type="ARBA" id="ARBA00023242"/>
    </source>
</evidence>
<dbReference type="Gene3D" id="3.30.160.60">
    <property type="entry name" value="Classic Zinc Finger"/>
    <property type="match status" value="6"/>
</dbReference>
<gene>
    <name evidence="13" type="ORF">WMY93_007029</name>
</gene>
<evidence type="ECO:0000256" key="10">
    <source>
        <dbReference type="PROSITE-ProRule" id="PRU00042"/>
    </source>
</evidence>
<keyword evidence="2" id="KW-0479">Metal-binding</keyword>
<dbReference type="PANTHER" id="PTHR16515:SF49">
    <property type="entry name" value="GASTRULA ZINC FINGER PROTEIN XLCGF49.1-LIKE-RELATED"/>
    <property type="match status" value="1"/>
</dbReference>
<name>A0AAW0PVZ1_9GOBI</name>
<keyword evidence="5" id="KW-0862">Zinc</keyword>
<feature type="compositionally biased region" description="Basic and acidic residues" evidence="11">
    <location>
        <begin position="114"/>
        <end position="124"/>
    </location>
</feature>
<dbReference type="InterPro" id="IPR036236">
    <property type="entry name" value="Znf_C2H2_sf"/>
</dbReference>
<keyword evidence="6" id="KW-0805">Transcription regulation</keyword>
<keyword evidence="3" id="KW-0677">Repeat</keyword>
<evidence type="ECO:0000313" key="13">
    <source>
        <dbReference type="EMBL" id="KAK7930634.1"/>
    </source>
</evidence>
<feature type="domain" description="C2H2-type" evidence="12">
    <location>
        <begin position="357"/>
        <end position="384"/>
    </location>
</feature>
<protein>
    <recommendedName>
        <fullName evidence="12">C2H2-type domain-containing protein</fullName>
    </recommendedName>
</protein>
<keyword evidence="4 10" id="KW-0863">Zinc-finger</keyword>
<evidence type="ECO:0000256" key="4">
    <source>
        <dbReference type="ARBA" id="ARBA00022771"/>
    </source>
</evidence>
<proteinExistence type="predicted"/>
<dbReference type="GO" id="GO:0008270">
    <property type="term" value="F:zinc ion binding"/>
    <property type="evidence" value="ECO:0007669"/>
    <property type="project" value="UniProtKB-KW"/>
</dbReference>
<dbReference type="FunFam" id="3.30.160.60:FF:000100">
    <property type="entry name" value="Zinc finger 45-like"/>
    <property type="match status" value="1"/>
</dbReference>
<accession>A0AAW0PVZ1</accession>
<dbReference type="Pfam" id="PF12874">
    <property type="entry name" value="zf-met"/>
    <property type="match status" value="1"/>
</dbReference>
<organism evidence="13 14">
    <name type="scientific">Mugilogobius chulae</name>
    <name type="common">yellowstripe goby</name>
    <dbReference type="NCBI Taxonomy" id="88201"/>
    <lineage>
        <taxon>Eukaryota</taxon>
        <taxon>Metazoa</taxon>
        <taxon>Chordata</taxon>
        <taxon>Craniata</taxon>
        <taxon>Vertebrata</taxon>
        <taxon>Euteleostomi</taxon>
        <taxon>Actinopterygii</taxon>
        <taxon>Neopterygii</taxon>
        <taxon>Teleostei</taxon>
        <taxon>Neoteleostei</taxon>
        <taxon>Acanthomorphata</taxon>
        <taxon>Gobiaria</taxon>
        <taxon>Gobiiformes</taxon>
        <taxon>Gobioidei</taxon>
        <taxon>Gobiidae</taxon>
        <taxon>Gobionellinae</taxon>
        <taxon>Mugilogobius</taxon>
    </lineage>
</organism>
<feature type="domain" description="C2H2-type" evidence="12">
    <location>
        <begin position="272"/>
        <end position="299"/>
    </location>
</feature>
<dbReference type="SUPFAM" id="SSF57667">
    <property type="entry name" value="beta-beta-alpha zinc fingers"/>
    <property type="match status" value="4"/>
</dbReference>
<comment type="caution">
    <text evidence="13">The sequence shown here is derived from an EMBL/GenBank/DDBJ whole genome shotgun (WGS) entry which is preliminary data.</text>
</comment>
<evidence type="ECO:0000256" key="1">
    <source>
        <dbReference type="ARBA" id="ARBA00004123"/>
    </source>
</evidence>
<keyword evidence="8" id="KW-0804">Transcription</keyword>
<dbReference type="EMBL" id="JBBPFD010000004">
    <property type="protein sequence ID" value="KAK7930634.1"/>
    <property type="molecule type" value="Genomic_DNA"/>
</dbReference>
<feature type="domain" description="C2H2-type" evidence="12">
    <location>
        <begin position="300"/>
        <end position="327"/>
    </location>
</feature>
<evidence type="ECO:0000313" key="14">
    <source>
        <dbReference type="Proteomes" id="UP001460270"/>
    </source>
</evidence>
<keyword evidence="7" id="KW-0238">DNA-binding</keyword>
<feature type="region of interest" description="Disordered" evidence="11">
    <location>
        <begin position="108"/>
        <end position="186"/>
    </location>
</feature>
<dbReference type="GO" id="GO:0005634">
    <property type="term" value="C:nucleus"/>
    <property type="evidence" value="ECO:0007669"/>
    <property type="project" value="UniProtKB-SubCell"/>
</dbReference>
<dbReference type="FunFam" id="3.30.160.60:FF:000213">
    <property type="entry name" value="Zinc finger protein 624"/>
    <property type="match status" value="1"/>
</dbReference>
<evidence type="ECO:0000256" key="5">
    <source>
        <dbReference type="ARBA" id="ARBA00022833"/>
    </source>
</evidence>
<dbReference type="Pfam" id="PF00096">
    <property type="entry name" value="zf-C2H2"/>
    <property type="match status" value="4"/>
</dbReference>
<reference evidence="14" key="1">
    <citation type="submission" date="2024-04" db="EMBL/GenBank/DDBJ databases">
        <title>Salinicola lusitanus LLJ914,a marine bacterium isolated from the Okinawa Trough.</title>
        <authorList>
            <person name="Li J."/>
        </authorList>
    </citation>
    <scope>NUCLEOTIDE SEQUENCE [LARGE SCALE GENOMIC DNA]</scope>
</reference>
<dbReference type="Proteomes" id="UP001460270">
    <property type="component" value="Unassembled WGS sequence"/>
</dbReference>
<dbReference type="PROSITE" id="PS00028">
    <property type="entry name" value="ZINC_FINGER_C2H2_1"/>
    <property type="match status" value="6"/>
</dbReference>
<keyword evidence="9" id="KW-0539">Nucleus</keyword>
<sequence length="420" mass="48426">MSYKNQALRNLVVERLAIAADEIFALFERTFAEYEEEFLRSKLLQETRVELVPVVQPLSAPPDLPRSPARIVKEQPLRVKKEEEPSIEVALITSLPLKSEENVENAAFLQQEPAEEKRPEKTQYEAEEEPGCSLDLQSENHKRPYSCSDTDDSEDWEASTKRSTKSDGQDSDLVLIEDSSTDVPNFEDEEKPGYSFANLQPKSVIQTPQNTFDTSELESSAPNETEMGENEQTLDTDFNILHPKPLKCPECGKQFKRPAYLHKHMFYHSNPSRCGLCHKTFKFKSQLDAHIRGHTREKPFSCSVCQLKFSQISYLNRHMKIHTDDRRFRCPECGLRFRQQYNVARHIAAVHRGQKPYSCPVCKKAFAAKQDCISHITIHSEDKPYSCFVCGKGFGDRSYLRRHLRIHKMDKSLVYSNFNQ</sequence>
<feature type="region of interest" description="Disordered" evidence="11">
    <location>
        <begin position="209"/>
        <end position="229"/>
    </location>
</feature>
<comment type="subcellular location">
    <subcellularLocation>
        <location evidence="1">Nucleus</location>
    </subcellularLocation>
</comment>
<feature type="compositionally biased region" description="Polar residues" evidence="11">
    <location>
        <begin position="209"/>
        <end position="223"/>
    </location>
</feature>
<dbReference type="GO" id="GO:0010468">
    <property type="term" value="P:regulation of gene expression"/>
    <property type="evidence" value="ECO:0007669"/>
    <property type="project" value="TreeGrafter"/>
</dbReference>
<dbReference type="FunFam" id="3.30.160.60:FF:000303">
    <property type="entry name" value="Zinc finger protein 41"/>
    <property type="match status" value="1"/>
</dbReference>
<feature type="domain" description="C2H2-type" evidence="12">
    <location>
        <begin position="246"/>
        <end position="273"/>
    </location>
</feature>
<evidence type="ECO:0000256" key="8">
    <source>
        <dbReference type="ARBA" id="ARBA00023163"/>
    </source>
</evidence>
<evidence type="ECO:0000256" key="7">
    <source>
        <dbReference type="ARBA" id="ARBA00023125"/>
    </source>
</evidence>
<dbReference type="PROSITE" id="PS50157">
    <property type="entry name" value="ZINC_FINGER_C2H2_2"/>
    <property type="match status" value="6"/>
</dbReference>
<evidence type="ECO:0000256" key="3">
    <source>
        <dbReference type="ARBA" id="ARBA00022737"/>
    </source>
</evidence>
<dbReference type="SMART" id="SM00355">
    <property type="entry name" value="ZnF_C2H2"/>
    <property type="match status" value="6"/>
</dbReference>
<feature type="domain" description="C2H2-type" evidence="12">
    <location>
        <begin position="385"/>
        <end position="412"/>
    </location>
</feature>
<evidence type="ECO:0000256" key="11">
    <source>
        <dbReference type="SAM" id="MobiDB-lite"/>
    </source>
</evidence>
<dbReference type="GO" id="GO:1990837">
    <property type="term" value="F:sequence-specific double-stranded DNA binding"/>
    <property type="evidence" value="ECO:0007669"/>
    <property type="project" value="UniProtKB-ARBA"/>
</dbReference>
<feature type="compositionally biased region" description="Basic and acidic residues" evidence="11">
    <location>
        <begin position="158"/>
        <end position="168"/>
    </location>
</feature>
<evidence type="ECO:0000256" key="6">
    <source>
        <dbReference type="ARBA" id="ARBA00023015"/>
    </source>
</evidence>
<dbReference type="AlphaFoldDB" id="A0AAW0PVZ1"/>
<dbReference type="InterPro" id="IPR050331">
    <property type="entry name" value="Zinc_finger"/>
</dbReference>
<keyword evidence="14" id="KW-1185">Reference proteome</keyword>
<dbReference type="FunFam" id="3.30.160.60:FF:000110">
    <property type="entry name" value="Zinc finger protein-like"/>
    <property type="match status" value="1"/>
</dbReference>
<dbReference type="PANTHER" id="PTHR16515">
    <property type="entry name" value="PR DOMAIN ZINC FINGER PROTEIN"/>
    <property type="match status" value="1"/>
</dbReference>
<evidence type="ECO:0000259" key="12">
    <source>
        <dbReference type="PROSITE" id="PS50157"/>
    </source>
</evidence>
<dbReference type="InterPro" id="IPR013087">
    <property type="entry name" value="Znf_C2H2_type"/>
</dbReference>